<dbReference type="InterPro" id="IPR037992">
    <property type="entry name" value="TRAPPC6/Trs33"/>
</dbReference>
<comment type="similarity">
    <text evidence="1">Belongs to the TRAPP small subunits family. BET3 subfamily.</text>
</comment>
<accession>A0A6H0XUK6</accession>
<keyword evidence="4" id="KW-1185">Reference proteome</keyword>
<dbReference type="InterPro" id="IPR024096">
    <property type="entry name" value="NO_sig/Golgi_transp_ligand-bd"/>
</dbReference>
<protein>
    <recommendedName>
        <fullName evidence="5">Trafficking protein particle complex subunit 6B</fullName>
    </recommendedName>
</protein>
<dbReference type="GO" id="GO:0030008">
    <property type="term" value="C:TRAPP complex"/>
    <property type="evidence" value="ECO:0007669"/>
    <property type="project" value="TreeGrafter"/>
</dbReference>
<evidence type="ECO:0000256" key="1">
    <source>
        <dbReference type="ARBA" id="ARBA00006218"/>
    </source>
</evidence>
<dbReference type="OrthoDB" id="941624at2759"/>
<dbReference type="InterPro" id="IPR007194">
    <property type="entry name" value="TRAPP_component"/>
</dbReference>
<dbReference type="CDD" id="cd14944">
    <property type="entry name" value="TRAPPC6A_Trs33"/>
    <property type="match status" value="1"/>
</dbReference>
<feature type="region of interest" description="Disordered" evidence="2">
    <location>
        <begin position="51"/>
        <end position="77"/>
    </location>
</feature>
<dbReference type="Pfam" id="PF04051">
    <property type="entry name" value="TRAPP"/>
    <property type="match status" value="1"/>
</dbReference>
<evidence type="ECO:0000313" key="3">
    <source>
        <dbReference type="EMBL" id="QIW98365.1"/>
    </source>
</evidence>
<name>A0A6H0XUK6_9PEZI</name>
<dbReference type="EMBL" id="CP051141">
    <property type="protein sequence ID" value="QIW98365.1"/>
    <property type="molecule type" value="Genomic_DNA"/>
</dbReference>
<dbReference type="PANTHER" id="PTHR12817">
    <property type="entry name" value="TRAFFICKING PROTEIN PARTICLE COMPLEX SUBUNIT 6B"/>
    <property type="match status" value="1"/>
</dbReference>
<dbReference type="Proteomes" id="UP000503462">
    <property type="component" value="Chromosome 3"/>
</dbReference>
<dbReference type="AlphaFoldDB" id="A0A6H0XUK6"/>
<dbReference type="GO" id="GO:0005802">
    <property type="term" value="C:trans-Golgi network"/>
    <property type="evidence" value="ECO:0007669"/>
    <property type="project" value="TreeGrafter"/>
</dbReference>
<proteinExistence type="inferred from homology"/>
<sequence>MSKPAAPVEPLPLEPVLATSCLDFLLIELVPLAQRMVERIHAREQNIRDEYKRSQSFHKAPHIRNASTTATQDNPESQIDAASSVVDSTKDTTADTTTLAGAVDDDVRDTLFWKLDQMGYRVGQGLVERFSVNKPRPQSPLDAIKFICKDLWILLFKKQIDNLKTNHRGVFVLTDNKFPPMAKMSLDMRRGPRATEEANKRAQTFCYFPCGVIRGALSGLGVDVTVTADVNEVPAAIFHLKMKTTKP</sequence>
<dbReference type="Gene3D" id="3.30.1380.20">
    <property type="entry name" value="Trafficking protein particle complex subunit 3"/>
    <property type="match status" value="1"/>
</dbReference>
<organism evidence="3 4">
    <name type="scientific">Peltaster fructicola</name>
    <dbReference type="NCBI Taxonomy" id="286661"/>
    <lineage>
        <taxon>Eukaryota</taxon>
        <taxon>Fungi</taxon>
        <taxon>Dikarya</taxon>
        <taxon>Ascomycota</taxon>
        <taxon>Pezizomycotina</taxon>
        <taxon>Dothideomycetes</taxon>
        <taxon>Dothideomycetes incertae sedis</taxon>
        <taxon>Peltaster</taxon>
    </lineage>
</organism>
<evidence type="ECO:0008006" key="5">
    <source>
        <dbReference type="Google" id="ProtNLM"/>
    </source>
</evidence>
<gene>
    <name evidence="3" type="ORF">AMS68_003883</name>
</gene>
<feature type="compositionally biased region" description="Polar residues" evidence="2">
    <location>
        <begin position="65"/>
        <end position="77"/>
    </location>
</feature>
<dbReference type="PANTHER" id="PTHR12817:SF0">
    <property type="entry name" value="GEO08327P1"/>
    <property type="match status" value="1"/>
</dbReference>
<evidence type="ECO:0000313" key="4">
    <source>
        <dbReference type="Proteomes" id="UP000503462"/>
    </source>
</evidence>
<reference evidence="3 4" key="1">
    <citation type="journal article" date="2016" name="Sci. Rep.">
        <title>Peltaster fructicola genome reveals evolution from an invasive phytopathogen to an ectophytic parasite.</title>
        <authorList>
            <person name="Xu C."/>
            <person name="Chen H."/>
            <person name="Gleason M.L."/>
            <person name="Xu J.R."/>
            <person name="Liu H."/>
            <person name="Zhang R."/>
            <person name="Sun G."/>
        </authorList>
    </citation>
    <scope>NUCLEOTIDE SEQUENCE [LARGE SCALE GENOMIC DNA]</scope>
    <source>
        <strain evidence="3 4">LNHT1506</strain>
    </source>
</reference>
<evidence type="ECO:0000256" key="2">
    <source>
        <dbReference type="SAM" id="MobiDB-lite"/>
    </source>
</evidence>
<dbReference type="GO" id="GO:0005801">
    <property type="term" value="C:cis-Golgi network"/>
    <property type="evidence" value="ECO:0007669"/>
    <property type="project" value="TreeGrafter"/>
</dbReference>
<dbReference type="GO" id="GO:0006888">
    <property type="term" value="P:endoplasmic reticulum to Golgi vesicle-mediated transport"/>
    <property type="evidence" value="ECO:0007669"/>
    <property type="project" value="TreeGrafter"/>
</dbReference>
<dbReference type="SUPFAM" id="SSF111126">
    <property type="entry name" value="Ligand-binding domain in the NO signalling and Golgi transport"/>
    <property type="match status" value="1"/>
</dbReference>